<organism evidence="2">
    <name type="scientific">marine metagenome</name>
    <dbReference type="NCBI Taxonomy" id="408172"/>
    <lineage>
        <taxon>unclassified sequences</taxon>
        <taxon>metagenomes</taxon>
        <taxon>ecological metagenomes</taxon>
    </lineage>
</organism>
<dbReference type="Gene3D" id="3.20.20.120">
    <property type="entry name" value="Enolase-like C-terminal domain"/>
    <property type="match status" value="1"/>
</dbReference>
<dbReference type="InterPro" id="IPR036849">
    <property type="entry name" value="Enolase-like_C_sf"/>
</dbReference>
<evidence type="ECO:0000259" key="1">
    <source>
        <dbReference type="Pfam" id="PF13378"/>
    </source>
</evidence>
<dbReference type="AlphaFoldDB" id="A0A381UTB3"/>
<evidence type="ECO:0000313" key="2">
    <source>
        <dbReference type="EMBL" id="SVA30981.1"/>
    </source>
</evidence>
<dbReference type="InterPro" id="IPR029065">
    <property type="entry name" value="Enolase_C-like"/>
</dbReference>
<dbReference type="Pfam" id="PF13378">
    <property type="entry name" value="MR_MLE_C"/>
    <property type="match status" value="1"/>
</dbReference>
<accession>A0A381UTB3</accession>
<sequence length="432" mass="49059">MNTPIGIRTFDSHFECEPLIKPFGFKGNKITNVWQVAVLLESNEGDKKIGLSTQSVLWSDPRVFVEHPEYDGNELMYSITKYALDLVKGDSYIDPISLLEDIFEDIFSYAKKITGHRDLKKTFVLNALVGFDNAAWLLYASKHGINNFDEMIPPIYRQGLSEKHNRVVSIPVVGYGTSIDDIIQMAKKGFFIMKIKIGAPGTQVEMLEKDKEYLNAIHGAIGDLETSHLPSGKIPYYFDANGRYENKDMLMRFLDYAEKIGALNQIAVLEEPFSDEYQENVIDITDRGPRVAADESSHTDKDTLVRIEQGYNMIALKAIAKTLSMTLKIAQLAFAHKIPCFCADLTVNPILVDWNKCVAARLPSFSDFNLGLQETNGWQNYKNWEKMCSYHPIPSASWINTRDGFYKTDEDFFEKSGGIFHTSSHYEKIFQS</sequence>
<protein>
    <recommendedName>
        <fullName evidence="1">Enolase C-terminal domain-containing protein</fullName>
    </recommendedName>
</protein>
<reference evidence="2" key="1">
    <citation type="submission" date="2018-05" db="EMBL/GenBank/DDBJ databases">
        <authorList>
            <person name="Lanie J.A."/>
            <person name="Ng W.-L."/>
            <person name="Kazmierczak K.M."/>
            <person name="Andrzejewski T.M."/>
            <person name="Davidsen T.M."/>
            <person name="Wayne K.J."/>
            <person name="Tettelin H."/>
            <person name="Glass J.I."/>
            <person name="Rusch D."/>
            <person name="Podicherti R."/>
            <person name="Tsui H.-C.T."/>
            <person name="Winkler M.E."/>
        </authorList>
    </citation>
    <scope>NUCLEOTIDE SEQUENCE</scope>
</reference>
<gene>
    <name evidence="2" type="ORF">METZ01_LOCUS83835</name>
</gene>
<dbReference type="SUPFAM" id="SSF51604">
    <property type="entry name" value="Enolase C-terminal domain-like"/>
    <property type="match status" value="1"/>
</dbReference>
<proteinExistence type="predicted"/>
<name>A0A381UTB3_9ZZZZ</name>
<feature type="domain" description="Enolase C-terminal" evidence="1">
    <location>
        <begin position="185"/>
        <end position="365"/>
    </location>
</feature>
<dbReference type="EMBL" id="UINC01007022">
    <property type="protein sequence ID" value="SVA30981.1"/>
    <property type="molecule type" value="Genomic_DNA"/>
</dbReference>